<dbReference type="InterPro" id="IPR035984">
    <property type="entry name" value="Acyl-CoA-binding_sf"/>
</dbReference>
<dbReference type="InterPro" id="IPR014352">
    <property type="entry name" value="FERM/acyl-CoA-bd_prot_sf"/>
</dbReference>
<dbReference type="PROSITE" id="PS51228">
    <property type="entry name" value="ACB_2"/>
    <property type="match status" value="1"/>
</dbReference>
<comment type="caution">
    <text evidence="5">The sequence shown here is derived from an EMBL/GenBank/DDBJ whole genome shotgun (WGS) entry which is preliminary data.</text>
</comment>
<dbReference type="Proteomes" id="UP000325081">
    <property type="component" value="Unassembled WGS sequence"/>
</dbReference>
<dbReference type="InterPro" id="IPR000582">
    <property type="entry name" value="Acyl-CoA-binding_protein"/>
</dbReference>
<gene>
    <name evidence="5" type="ORF">STAS_05834</name>
</gene>
<accession>A0A5A7PBE7</accession>
<protein>
    <submittedName>
        <fullName evidence="5">Acyl-CoA-binding protein</fullName>
    </submittedName>
</protein>
<proteinExistence type="inferred from homology"/>
<name>A0A5A7PBE7_STRAF</name>
<organism evidence="5 6">
    <name type="scientific">Striga asiatica</name>
    <name type="common">Asiatic witchweed</name>
    <name type="synonym">Buchnera asiatica</name>
    <dbReference type="NCBI Taxonomy" id="4170"/>
    <lineage>
        <taxon>Eukaryota</taxon>
        <taxon>Viridiplantae</taxon>
        <taxon>Streptophyta</taxon>
        <taxon>Embryophyta</taxon>
        <taxon>Tracheophyta</taxon>
        <taxon>Spermatophyta</taxon>
        <taxon>Magnoliopsida</taxon>
        <taxon>eudicotyledons</taxon>
        <taxon>Gunneridae</taxon>
        <taxon>Pentapetalae</taxon>
        <taxon>asterids</taxon>
        <taxon>lamiids</taxon>
        <taxon>Lamiales</taxon>
        <taxon>Orobanchaceae</taxon>
        <taxon>Buchnereae</taxon>
        <taxon>Striga</taxon>
    </lineage>
</organism>
<evidence type="ECO:0000313" key="6">
    <source>
        <dbReference type="Proteomes" id="UP000325081"/>
    </source>
</evidence>
<feature type="region of interest" description="Disordered" evidence="3">
    <location>
        <begin position="153"/>
        <end position="175"/>
    </location>
</feature>
<dbReference type="OrthoDB" id="71307at2759"/>
<evidence type="ECO:0000259" key="4">
    <source>
        <dbReference type="PROSITE" id="PS51228"/>
    </source>
</evidence>
<evidence type="ECO:0000256" key="1">
    <source>
        <dbReference type="ARBA" id="ARBA00005567"/>
    </source>
</evidence>
<reference evidence="6" key="1">
    <citation type="journal article" date="2019" name="Curr. Biol.">
        <title>Genome Sequence of Striga asiatica Provides Insight into the Evolution of Plant Parasitism.</title>
        <authorList>
            <person name="Yoshida S."/>
            <person name="Kim S."/>
            <person name="Wafula E.K."/>
            <person name="Tanskanen J."/>
            <person name="Kim Y.M."/>
            <person name="Honaas L."/>
            <person name="Yang Z."/>
            <person name="Spallek T."/>
            <person name="Conn C.E."/>
            <person name="Ichihashi Y."/>
            <person name="Cheong K."/>
            <person name="Cui S."/>
            <person name="Der J.P."/>
            <person name="Gundlach H."/>
            <person name="Jiao Y."/>
            <person name="Hori C."/>
            <person name="Ishida J.K."/>
            <person name="Kasahara H."/>
            <person name="Kiba T."/>
            <person name="Kim M.S."/>
            <person name="Koo N."/>
            <person name="Laohavisit A."/>
            <person name="Lee Y.H."/>
            <person name="Lumba S."/>
            <person name="McCourt P."/>
            <person name="Mortimer J.C."/>
            <person name="Mutuku J.M."/>
            <person name="Nomura T."/>
            <person name="Sasaki-Sekimoto Y."/>
            <person name="Seto Y."/>
            <person name="Wang Y."/>
            <person name="Wakatake T."/>
            <person name="Sakakibara H."/>
            <person name="Demura T."/>
            <person name="Yamaguchi S."/>
            <person name="Yoneyama K."/>
            <person name="Manabe R.I."/>
            <person name="Nelson D.C."/>
            <person name="Schulman A.H."/>
            <person name="Timko M.P."/>
            <person name="dePamphilis C.W."/>
            <person name="Choi D."/>
            <person name="Shirasu K."/>
        </authorList>
    </citation>
    <scope>NUCLEOTIDE SEQUENCE [LARGE SCALE GENOMIC DNA]</scope>
    <source>
        <strain evidence="6">cv. UVA1</strain>
    </source>
</reference>
<comment type="similarity">
    <text evidence="1">Belongs to the ACBP family.</text>
</comment>
<evidence type="ECO:0000313" key="5">
    <source>
        <dbReference type="EMBL" id="GER29934.1"/>
    </source>
</evidence>
<dbReference type="Pfam" id="PF00887">
    <property type="entry name" value="ACBP"/>
    <property type="match status" value="1"/>
</dbReference>
<dbReference type="PANTHER" id="PTHR23310:SF105">
    <property type="entry name" value="ACYL-COA-BINDING DOMAIN-CONTAINING PROTEIN 5"/>
    <property type="match status" value="1"/>
</dbReference>
<keyword evidence="6" id="KW-1185">Reference proteome</keyword>
<dbReference type="PANTHER" id="PTHR23310">
    <property type="entry name" value="ACYL-COA-BINDING PROTEIN, ACBP"/>
    <property type="match status" value="1"/>
</dbReference>
<dbReference type="AlphaFoldDB" id="A0A5A7PBE7"/>
<keyword evidence="2" id="KW-0446">Lipid-binding</keyword>
<evidence type="ECO:0000256" key="3">
    <source>
        <dbReference type="SAM" id="MobiDB-lite"/>
    </source>
</evidence>
<dbReference type="Gene3D" id="1.20.80.10">
    <property type="match status" value="1"/>
</dbReference>
<evidence type="ECO:0000256" key="2">
    <source>
        <dbReference type="ARBA" id="ARBA00023121"/>
    </source>
</evidence>
<dbReference type="GO" id="GO:0006631">
    <property type="term" value="P:fatty acid metabolic process"/>
    <property type="evidence" value="ECO:0007669"/>
    <property type="project" value="TreeGrafter"/>
</dbReference>
<dbReference type="EMBL" id="BKCP01004294">
    <property type="protein sequence ID" value="GER29934.1"/>
    <property type="molecule type" value="Genomic_DNA"/>
</dbReference>
<feature type="domain" description="ACB" evidence="4">
    <location>
        <begin position="199"/>
        <end position="296"/>
    </location>
</feature>
<dbReference type="SUPFAM" id="SSF47027">
    <property type="entry name" value="Acyl-CoA binding protein"/>
    <property type="match status" value="1"/>
</dbReference>
<dbReference type="GO" id="GO:0000062">
    <property type="term" value="F:fatty-acyl-CoA binding"/>
    <property type="evidence" value="ECO:0007669"/>
    <property type="project" value="InterPro"/>
</dbReference>
<sequence length="340" mass="37935">MEFLQEPTFTAFCAIILTFILAKIVSFAVSCSDSDKDKVSCSINEGPVAKDSTLAKGLRVRSAKDKRKVKFVDDVVVKRLDRYEGSENLQLLDIKSAEEINFDGKLGEGVEQFGENDVNQELIEKAINEKCFDGEAQEKGSEKVELQIEDELTGDNGDGAFSENHKSSGMSVENEAKVRVESVDDDVDDDWEGIERSELEKVFAEAVNYLEYGGKGKDKDGENSKLAKLSSDVQMEFYGLHKVAVEGPCHEPQPMALKLAARAKWNAWQKLGSMSQDMAMEKYIELLCENIPDWVNDYSMGFSKLESIDKIPDPESERKSELGHIQVGDSSKKFAKRLTV</sequence>